<dbReference type="GO" id="GO:0032259">
    <property type="term" value="P:methylation"/>
    <property type="evidence" value="ECO:0007669"/>
    <property type="project" value="UniProtKB-KW"/>
</dbReference>
<dbReference type="InterPro" id="IPR002295">
    <property type="entry name" value="N4/N6-MTase_EcoPI_Mod-like"/>
</dbReference>
<evidence type="ECO:0000259" key="7">
    <source>
        <dbReference type="Pfam" id="PF01555"/>
    </source>
</evidence>
<dbReference type="EC" id="2.1.1.72" evidence="2"/>
<dbReference type="PROSITE" id="PS00092">
    <property type="entry name" value="N6_MTASE"/>
    <property type="match status" value="1"/>
</dbReference>
<comment type="catalytic activity">
    <reaction evidence="6">
        <text>a 2'-deoxyadenosine in DNA + S-adenosyl-L-methionine = an N(6)-methyl-2'-deoxyadenosine in DNA + S-adenosyl-L-homocysteine + H(+)</text>
        <dbReference type="Rhea" id="RHEA:15197"/>
        <dbReference type="Rhea" id="RHEA-COMP:12418"/>
        <dbReference type="Rhea" id="RHEA-COMP:12419"/>
        <dbReference type="ChEBI" id="CHEBI:15378"/>
        <dbReference type="ChEBI" id="CHEBI:57856"/>
        <dbReference type="ChEBI" id="CHEBI:59789"/>
        <dbReference type="ChEBI" id="CHEBI:90615"/>
        <dbReference type="ChEBI" id="CHEBI:90616"/>
        <dbReference type="EC" id="2.1.1.72"/>
    </reaction>
</comment>
<evidence type="ECO:0000256" key="6">
    <source>
        <dbReference type="ARBA" id="ARBA00047942"/>
    </source>
</evidence>
<dbReference type="InterPro" id="IPR002941">
    <property type="entry name" value="DNA_methylase_N4/N6"/>
</dbReference>
<evidence type="ECO:0000313" key="9">
    <source>
        <dbReference type="Proteomes" id="UP000539538"/>
    </source>
</evidence>
<dbReference type="InterPro" id="IPR029063">
    <property type="entry name" value="SAM-dependent_MTases_sf"/>
</dbReference>
<gene>
    <name evidence="8" type="ORF">GGQ99_001631</name>
</gene>
<dbReference type="GO" id="GO:0009007">
    <property type="term" value="F:site-specific DNA-methyltransferase (adenine-specific) activity"/>
    <property type="evidence" value="ECO:0007669"/>
    <property type="project" value="UniProtKB-EC"/>
</dbReference>
<keyword evidence="9" id="KW-1185">Reference proteome</keyword>
<feature type="domain" description="DNA methylase N-4/N-6" evidence="7">
    <location>
        <begin position="122"/>
        <end position="453"/>
    </location>
</feature>
<evidence type="ECO:0000256" key="3">
    <source>
        <dbReference type="ARBA" id="ARBA00022603"/>
    </source>
</evidence>
<evidence type="ECO:0000256" key="5">
    <source>
        <dbReference type="ARBA" id="ARBA00022691"/>
    </source>
</evidence>
<sequence length="621" mass="70081">MEKLKMHSPDLSQENIAKIRDLFPGCVTEARDEVTGKLRLAVDFDQLRQELSDSIVEGPQERYRLDWPGKREAALAANSPIAKTLRPVRDQSIDFDASNNLLIEGDNLEVLKVIQESLLGRVKLIYIDPPYNTGRDFIYDDDYSQGTGDYLNLSGQADEGGRRLVANTEANGRFHSDWLSMLYPRLRLAKNLLADDGVVFVSIDDNEVDSLRKMGSEIFGDSNFVATIIWQKVYAPKNSAKWFSEDHDFILVFAKNKEVWFPNPLPRTDEMEARYKNLDNDPRGPWKAENMTARNPYDAGVYSLTTPSGRVIAGPPTGTYWRISKEKFLELDADNRIWWGKDGSNSPAVKKFLSEVSSGRTPQTLWFYNDVGHTQDAKKALLKYVPFEHTENVLNSVKPVELLQRIVQLATKPGEGAIVLDFFSGSAPTAHAVMLQNRMDGGNRRFIGVQIAEPLPVPETKMETIFDMGRLRLSNVVEEFKAEGDEVTGFRVLKLDTSNMKDVYYRADELKQGNLLDMVDNVKEGRAAEDLLFQVLVDWGVDLTLPIRRETVLGKTVLFVDENALVACFDKGVSEDLVKDLAKREPLRVVFRDSGFVSDAVKINVEQIFRQLSPTTDVKAI</sequence>
<comment type="similarity">
    <text evidence="1">Belongs to the N(4)/N(6)-methyltransferase family.</text>
</comment>
<keyword evidence="5" id="KW-0949">S-adenosyl-L-methionine</keyword>
<dbReference type="Gene3D" id="3.40.50.150">
    <property type="entry name" value="Vaccinia Virus protein VP39"/>
    <property type="match status" value="1"/>
</dbReference>
<evidence type="ECO:0000256" key="1">
    <source>
        <dbReference type="ARBA" id="ARBA00006594"/>
    </source>
</evidence>
<dbReference type="EMBL" id="JACHOT010000001">
    <property type="protein sequence ID" value="MBB4649909.1"/>
    <property type="molecule type" value="Genomic_DNA"/>
</dbReference>
<evidence type="ECO:0000313" key="8">
    <source>
        <dbReference type="EMBL" id="MBB4649909.1"/>
    </source>
</evidence>
<keyword evidence="4 8" id="KW-0808">Transferase</keyword>
<dbReference type="PIRSF" id="PIRSF015855">
    <property type="entry name" value="TypeIII_Mtase_mKpnI"/>
    <property type="match status" value="1"/>
</dbReference>
<dbReference type="Pfam" id="PF01555">
    <property type="entry name" value="N6_N4_Mtase"/>
    <property type="match status" value="1"/>
</dbReference>
<evidence type="ECO:0000256" key="4">
    <source>
        <dbReference type="ARBA" id="ARBA00022679"/>
    </source>
</evidence>
<protein>
    <recommendedName>
        <fullName evidence="2">site-specific DNA-methyltransferase (adenine-specific)</fullName>
        <ecNumber evidence="2">2.1.1.72</ecNumber>
    </recommendedName>
</protein>
<dbReference type="InterPro" id="IPR002052">
    <property type="entry name" value="DNA_methylase_N6_adenine_CS"/>
</dbReference>
<proteinExistence type="inferred from homology"/>
<dbReference type="PRINTS" id="PR00506">
    <property type="entry name" value="D21N6MTFRASE"/>
</dbReference>
<keyword evidence="3 8" id="KW-0489">Methyltransferase</keyword>
<accession>A0ABR6KZG4</accession>
<comment type="caution">
    <text evidence="8">The sequence shown here is derived from an EMBL/GenBank/DDBJ whole genome shotgun (WGS) entry which is preliminary data.</text>
</comment>
<evidence type="ECO:0000256" key="2">
    <source>
        <dbReference type="ARBA" id="ARBA00011900"/>
    </source>
</evidence>
<dbReference type="Proteomes" id="UP000539538">
    <property type="component" value="Unassembled WGS sequence"/>
</dbReference>
<dbReference type="SUPFAM" id="SSF53335">
    <property type="entry name" value="S-adenosyl-L-methionine-dependent methyltransferases"/>
    <property type="match status" value="1"/>
</dbReference>
<reference evidence="8 9" key="1">
    <citation type="submission" date="2020-08" db="EMBL/GenBank/DDBJ databases">
        <title>Genomic Encyclopedia of Type Strains, Phase IV (KMG-IV): sequencing the most valuable type-strain genomes for metagenomic binning, comparative biology and taxonomic classification.</title>
        <authorList>
            <person name="Goeker M."/>
        </authorList>
    </citation>
    <scope>NUCLEOTIDE SEQUENCE [LARGE SCALE GENOMIC DNA]</scope>
    <source>
        <strain evidence="8 9">DSM 7050</strain>
    </source>
</reference>
<dbReference type="RefSeq" id="WP_183261907.1">
    <property type="nucleotide sequence ID" value="NZ_BAAAVZ010000003.1"/>
</dbReference>
<name>A0ABR6KZG4_9HYPH</name>
<organism evidence="8 9">
    <name type="scientific">Aminobacter niigataensis</name>
    <dbReference type="NCBI Taxonomy" id="83265"/>
    <lineage>
        <taxon>Bacteria</taxon>
        <taxon>Pseudomonadati</taxon>
        <taxon>Pseudomonadota</taxon>
        <taxon>Alphaproteobacteria</taxon>
        <taxon>Hyphomicrobiales</taxon>
        <taxon>Phyllobacteriaceae</taxon>
        <taxon>Aminobacter</taxon>
    </lineage>
</organism>